<accession>A0A0F9K1U2</accession>
<comment type="caution">
    <text evidence="1">The sequence shown here is derived from an EMBL/GenBank/DDBJ whole genome shotgun (WGS) entry which is preliminary data.</text>
</comment>
<gene>
    <name evidence="1" type="ORF">LCGC14_1384190</name>
</gene>
<reference evidence="1" key="1">
    <citation type="journal article" date="2015" name="Nature">
        <title>Complex archaea that bridge the gap between prokaryotes and eukaryotes.</title>
        <authorList>
            <person name="Spang A."/>
            <person name="Saw J.H."/>
            <person name="Jorgensen S.L."/>
            <person name="Zaremba-Niedzwiedzka K."/>
            <person name="Martijn J."/>
            <person name="Lind A.E."/>
            <person name="van Eijk R."/>
            <person name="Schleper C."/>
            <person name="Guy L."/>
            <person name="Ettema T.J."/>
        </authorList>
    </citation>
    <scope>NUCLEOTIDE SEQUENCE</scope>
</reference>
<sequence>MTKKELDKLIKILYRRCKIQIIKDKATDIMNYDEWLEDVLKELHKDV</sequence>
<organism evidence="1">
    <name type="scientific">marine sediment metagenome</name>
    <dbReference type="NCBI Taxonomy" id="412755"/>
    <lineage>
        <taxon>unclassified sequences</taxon>
        <taxon>metagenomes</taxon>
        <taxon>ecological metagenomes</taxon>
    </lineage>
</organism>
<dbReference type="AlphaFoldDB" id="A0A0F9K1U2"/>
<name>A0A0F9K1U2_9ZZZZ</name>
<protein>
    <submittedName>
        <fullName evidence="1">Uncharacterized protein</fullName>
    </submittedName>
</protein>
<dbReference type="EMBL" id="LAZR01008873">
    <property type="protein sequence ID" value="KKM76039.1"/>
    <property type="molecule type" value="Genomic_DNA"/>
</dbReference>
<evidence type="ECO:0000313" key="1">
    <source>
        <dbReference type="EMBL" id="KKM76039.1"/>
    </source>
</evidence>
<proteinExistence type="predicted"/>